<evidence type="ECO:0000256" key="5">
    <source>
        <dbReference type="ARBA" id="ARBA00022737"/>
    </source>
</evidence>
<sequence length="1245" mass="137923">MKRINSNLRRQSSCIGLIAQQNQLRMDDGNVHLDSSLPVTAIQVIDSSDGRFILSGYGPYLQLVDEASGTRLDRIQIFERNTVHGIQLANLAFAKSAVNVTSFLVWGGQSFRLFRLEVGNLGSCSLSVSSPECAAPDWILNANFYRPEDNDLNSSISNRACLITAHNVLFGLEWEDDFMTYQANIRLRQIGTGLKSVLYSADVSWLSPEQILVAAGTVFGEIVVWSSRLPTTQRSVCWENSSVTIHHLFTGHDGSIFGVDISPKIRWPDNQTRRFLASCSDDRTIRIWDISDCSSPLATEKYERAAARPATRSTGFGNIFRDDLDIDPEACIAKAWGHTSRIWKASFVDMTISPQAACLKLVSLGEDASCQIWRLRLQCDSHVEEHLSSYKHTILQHMSTHAYHTGKNIWSMAVHKSPDSTTVYSGGADGSVHSFVIGTNEASSKHRSRIRTYDIYDLSQRLPMSVGSIPGKARRQKSDDRLNRYAFVSETCILGLSSHGKLNVGRISDLESIEPQQMDQKHAPAISWENIEVLDSPGSQFAMASHPERGIGMIGDVQGTLWWYRNDTRGILTLIRLEKKITGIFFASSQTNYDNNIDPMSSIAVVTTSLGTPSTNLFLIPDKNFPENFTRISLDLPPTFLTTSAAFIGHKFLLILGAKTGHLSVFDVKNAKDPTPRVPALTVFSLHARDTVTSVTPLPQLQLQEERILTTGRDGYYCIHSLAGTGDPKSPWALRTIHKMAPPFGPYIEGGYFDKTTNHLILFGFKSTEFIVWNESTQTERATIECGGAHRIWAYNPYHAGDSSEVFAWTKASTFNLFKKTSVLHRAVTLGTHGREVKVAAISEIPFEDGGSQHRIIATGGEDTLIRISIFEEMTSSKSRASLTCLRSLKKHNAGIQHLQWSPCGKFLFSSAGAEEFYIWRLRSIRGFGIGAICEGECPKTADDSDLRITSFDVLQTATHDETENSFLLCLAYSNSTVNLTSKIFHYVSAASGGSFIHLSKGRYTANCLTEIYFSNSTLGLSLITASTDGYIATWDIPESLNDIYYLSNDGLRQPHGTKTSTEPRSINWQHRYCIHRSSVKAMEISPLSNGECLIVTGGDDNAISVSRLRIGNGANSDRAKNSFSTISLPQAHASAVTAISVLEKPARLVSMRQQDYAVFELLIASTGNDQRLKLWLVELDFARSGEDGIRVSLLQDVYTSVADMSSMSSFRTHIGRGDNNELRTLKICLLLCGVGVDLWFLRMA</sequence>
<dbReference type="GO" id="GO:0030488">
    <property type="term" value="P:tRNA methylation"/>
    <property type="evidence" value="ECO:0007669"/>
    <property type="project" value="TreeGrafter"/>
</dbReference>
<comment type="subcellular location">
    <subcellularLocation>
        <location evidence="1">Cytoplasm</location>
    </subcellularLocation>
</comment>
<proteinExistence type="inferred from homology"/>
<dbReference type="AlphaFoldDB" id="F0UTI6"/>
<dbReference type="VEuPathDB" id="FungiDB:I7I53_02476"/>
<dbReference type="InterPro" id="IPR036322">
    <property type="entry name" value="WD40_repeat_dom_sf"/>
</dbReference>
<dbReference type="SMART" id="SM00320">
    <property type="entry name" value="WD40"/>
    <property type="match status" value="7"/>
</dbReference>
<dbReference type="Proteomes" id="UP000008142">
    <property type="component" value="Unassembled WGS sequence"/>
</dbReference>
<protein>
    <submittedName>
        <fullName evidence="8">WD40 repeat-containing protein</fullName>
    </submittedName>
</protein>
<dbReference type="InterPro" id="IPR051973">
    <property type="entry name" value="tRNA_Anticodon_Mtase-Reg"/>
</dbReference>
<keyword evidence="4" id="KW-0819">tRNA processing</keyword>
<dbReference type="OMA" id="IIVWSCF"/>
<feature type="repeat" description="WD" evidence="7">
    <location>
        <begin position="889"/>
        <end position="924"/>
    </location>
</feature>
<dbReference type="PANTHER" id="PTHR14344:SF3">
    <property type="entry name" value="WD REPEAT-CONTAINING PROTEIN 6"/>
    <property type="match status" value="1"/>
</dbReference>
<dbReference type="HOGENOM" id="CLU_002615_1_0_1"/>
<evidence type="ECO:0000256" key="4">
    <source>
        <dbReference type="ARBA" id="ARBA00022694"/>
    </source>
</evidence>
<dbReference type="SUPFAM" id="SSF50978">
    <property type="entry name" value="WD40 repeat-like"/>
    <property type="match status" value="2"/>
</dbReference>
<evidence type="ECO:0000256" key="3">
    <source>
        <dbReference type="ARBA" id="ARBA00022574"/>
    </source>
</evidence>
<dbReference type="Gene3D" id="2.130.10.10">
    <property type="entry name" value="YVTN repeat-like/Quinoprotein amine dehydrogenase"/>
    <property type="match status" value="4"/>
</dbReference>
<dbReference type="GO" id="GO:0005737">
    <property type="term" value="C:cytoplasm"/>
    <property type="evidence" value="ECO:0007669"/>
    <property type="project" value="UniProtKB-SubCell"/>
</dbReference>
<dbReference type="PROSITE" id="PS00678">
    <property type="entry name" value="WD_REPEATS_1"/>
    <property type="match status" value="1"/>
</dbReference>
<dbReference type="EMBL" id="DS990642">
    <property type="protein sequence ID" value="EGC49213.1"/>
    <property type="molecule type" value="Genomic_DNA"/>
</dbReference>
<accession>F0UTI6</accession>
<evidence type="ECO:0000313" key="9">
    <source>
        <dbReference type="Proteomes" id="UP000008142"/>
    </source>
</evidence>
<evidence type="ECO:0000313" key="8">
    <source>
        <dbReference type="EMBL" id="EGC49213.1"/>
    </source>
</evidence>
<reference evidence="9" key="1">
    <citation type="submission" date="2008-07" db="EMBL/GenBank/DDBJ databases">
        <title>Annotation of Ajellomyces capsulatus strain H88.</title>
        <authorList>
            <person name="Champion M."/>
            <person name="Cuomo C."/>
            <person name="Ma L.-J."/>
            <person name="Henn M.R."/>
            <person name="Sil A."/>
            <person name="Goldman B."/>
            <person name="Young S.K."/>
            <person name="Kodira C.D."/>
            <person name="Zeng Q."/>
            <person name="Koehrsen M."/>
            <person name="Alvarado L."/>
            <person name="Berlin A."/>
            <person name="Borenstein D."/>
            <person name="Chen Z."/>
            <person name="Engels R."/>
            <person name="Freedman E."/>
            <person name="Gellesch M."/>
            <person name="Goldberg J."/>
            <person name="Griggs A."/>
            <person name="Gujja S."/>
            <person name="Heiman D."/>
            <person name="Hepburn T."/>
            <person name="Howarth C."/>
            <person name="Jen D."/>
            <person name="Larson L."/>
            <person name="Lewis B."/>
            <person name="Mehta T."/>
            <person name="Park D."/>
            <person name="Pearson M."/>
            <person name="Roberts A."/>
            <person name="Saif S."/>
            <person name="Shea T."/>
            <person name="Shenoy N."/>
            <person name="Sisk P."/>
            <person name="Stolte C."/>
            <person name="Sykes S."/>
            <person name="Walk T."/>
            <person name="White J."/>
            <person name="Yandava C."/>
            <person name="Klein B."/>
            <person name="McEwen J.G."/>
            <person name="Puccia R."/>
            <person name="Goldman G.H."/>
            <person name="Felipe M.S."/>
            <person name="Nino-Vega G."/>
            <person name="San-Blas G."/>
            <person name="Taylor J."/>
            <person name="Mendoza L."/>
            <person name="Galagan J."/>
            <person name="Nusbaum C."/>
            <person name="Birren B."/>
        </authorList>
    </citation>
    <scope>NUCLEOTIDE SEQUENCE [LARGE SCALE GENOMIC DNA]</scope>
    <source>
        <strain evidence="9">H88</strain>
    </source>
</reference>
<evidence type="ECO:0000256" key="6">
    <source>
        <dbReference type="ARBA" id="ARBA00038255"/>
    </source>
</evidence>
<evidence type="ECO:0000256" key="2">
    <source>
        <dbReference type="ARBA" id="ARBA00022490"/>
    </source>
</evidence>
<comment type="similarity">
    <text evidence="6">Belongs to the WD repeat WDR6 family.</text>
</comment>
<keyword evidence="5" id="KW-0677">Repeat</keyword>
<dbReference type="OrthoDB" id="5594999at2759"/>
<dbReference type="PROSITE" id="PS50294">
    <property type="entry name" value="WD_REPEATS_REGION"/>
    <property type="match status" value="1"/>
</dbReference>
<dbReference type="Pfam" id="PF00400">
    <property type="entry name" value="WD40"/>
    <property type="match status" value="3"/>
</dbReference>
<evidence type="ECO:0000256" key="1">
    <source>
        <dbReference type="ARBA" id="ARBA00004496"/>
    </source>
</evidence>
<dbReference type="PANTHER" id="PTHR14344">
    <property type="entry name" value="WD REPEAT PROTEIN"/>
    <property type="match status" value="1"/>
</dbReference>
<keyword evidence="2" id="KW-0963">Cytoplasm</keyword>
<dbReference type="PROSITE" id="PS50082">
    <property type="entry name" value="WD_REPEATS_2"/>
    <property type="match status" value="2"/>
</dbReference>
<dbReference type="InterPro" id="IPR001680">
    <property type="entry name" value="WD40_rpt"/>
</dbReference>
<organism evidence="9">
    <name type="scientific">Ajellomyces capsulatus (strain H88)</name>
    <name type="common">Darling's disease fungus</name>
    <name type="synonym">Histoplasma capsulatum</name>
    <dbReference type="NCBI Taxonomy" id="544711"/>
    <lineage>
        <taxon>Eukaryota</taxon>
        <taxon>Fungi</taxon>
        <taxon>Dikarya</taxon>
        <taxon>Ascomycota</taxon>
        <taxon>Pezizomycotina</taxon>
        <taxon>Eurotiomycetes</taxon>
        <taxon>Eurotiomycetidae</taxon>
        <taxon>Onygenales</taxon>
        <taxon>Ajellomycetaceae</taxon>
        <taxon>Histoplasma</taxon>
    </lineage>
</organism>
<feature type="repeat" description="WD" evidence="7">
    <location>
        <begin position="249"/>
        <end position="291"/>
    </location>
</feature>
<dbReference type="InterPro" id="IPR015943">
    <property type="entry name" value="WD40/YVTN_repeat-like_dom_sf"/>
</dbReference>
<dbReference type="STRING" id="544711.F0UTI6"/>
<gene>
    <name evidence="8" type="ORF">HCEG_08428</name>
</gene>
<keyword evidence="3 7" id="KW-0853">WD repeat</keyword>
<evidence type="ECO:0000256" key="7">
    <source>
        <dbReference type="PROSITE-ProRule" id="PRU00221"/>
    </source>
</evidence>
<name>F0UTI6_AJEC8</name>
<dbReference type="InterPro" id="IPR019775">
    <property type="entry name" value="WD40_repeat_CS"/>
</dbReference>